<dbReference type="InterPro" id="IPR006175">
    <property type="entry name" value="YjgF/YER057c/UK114"/>
</dbReference>
<comment type="caution">
    <text evidence="2">The sequence shown here is derived from an EMBL/GenBank/DDBJ whole genome shotgun (WGS) entry which is preliminary data.</text>
</comment>
<proteinExistence type="inferred from homology"/>
<dbReference type="Proteomes" id="UP000620559">
    <property type="component" value="Unassembled WGS sequence"/>
</dbReference>
<sequence length="169" mass="18739">MKKLIQFISIFSFLLAIFFIQSFGNESIAQTLNNSDTKFNLNPSTVYPIKDYGFSQGVMIQTGKTIYLSGQVAWDKNQKVVGKGDLGLQIQKALENLKLTLNEAQATPKDIVEMEMFVVDYKPQYQKTLIETVGDFLQGSSPAVTLIDVPLIAADQDLLVEIKAIAVVN</sequence>
<dbReference type="PANTHER" id="PTHR11803:SF58">
    <property type="entry name" value="PROTEIN HMF1-RELATED"/>
    <property type="match status" value="1"/>
</dbReference>
<reference evidence="2" key="1">
    <citation type="submission" date="2020-10" db="EMBL/GenBank/DDBJ databases">
        <authorList>
            <person name="Castelo-Branco R."/>
            <person name="Eusebio N."/>
            <person name="Adriana R."/>
            <person name="Vieira A."/>
            <person name="Brugerolle De Fraissinette N."/>
            <person name="Rezende De Castro R."/>
            <person name="Schneider M.P."/>
            <person name="Vasconcelos V."/>
            <person name="Leao P.N."/>
        </authorList>
    </citation>
    <scope>NUCLEOTIDE SEQUENCE</scope>
    <source>
        <strain evidence="2">LEGE 06105</strain>
    </source>
</reference>
<name>A0A8J7F2H6_9CYAN</name>
<dbReference type="Gene3D" id="3.30.1330.40">
    <property type="entry name" value="RutC-like"/>
    <property type="match status" value="1"/>
</dbReference>
<dbReference type="AlphaFoldDB" id="A0A8J7F2H6"/>
<accession>A0A8J7F2H6</accession>
<dbReference type="InterPro" id="IPR035959">
    <property type="entry name" value="RutC-like_sf"/>
</dbReference>
<dbReference type="SUPFAM" id="SSF55298">
    <property type="entry name" value="YjgF-like"/>
    <property type="match status" value="1"/>
</dbReference>
<evidence type="ECO:0000256" key="1">
    <source>
        <dbReference type="ARBA" id="ARBA00010552"/>
    </source>
</evidence>
<dbReference type="Pfam" id="PF01042">
    <property type="entry name" value="Ribonuc_L-PSP"/>
    <property type="match status" value="1"/>
</dbReference>
<evidence type="ECO:0000313" key="3">
    <source>
        <dbReference type="Proteomes" id="UP000620559"/>
    </source>
</evidence>
<dbReference type="RefSeq" id="WP_193915420.1">
    <property type="nucleotide sequence ID" value="NZ_JADEWL010000001.1"/>
</dbReference>
<protein>
    <submittedName>
        <fullName evidence="2">RidA family protein</fullName>
    </submittedName>
</protein>
<keyword evidence="3" id="KW-1185">Reference proteome</keyword>
<dbReference type="GO" id="GO:0019239">
    <property type="term" value="F:deaminase activity"/>
    <property type="evidence" value="ECO:0007669"/>
    <property type="project" value="TreeGrafter"/>
</dbReference>
<dbReference type="GO" id="GO:0005829">
    <property type="term" value="C:cytosol"/>
    <property type="evidence" value="ECO:0007669"/>
    <property type="project" value="TreeGrafter"/>
</dbReference>
<evidence type="ECO:0000313" key="2">
    <source>
        <dbReference type="EMBL" id="MBE9211119.1"/>
    </source>
</evidence>
<gene>
    <name evidence="2" type="ORF">IQ247_00040</name>
</gene>
<dbReference type="PANTHER" id="PTHR11803">
    <property type="entry name" value="2-IMINOBUTANOATE/2-IMINOPROPANOATE DEAMINASE RIDA"/>
    <property type="match status" value="1"/>
</dbReference>
<organism evidence="2 3">
    <name type="scientific">Plectonema cf. radiosum LEGE 06105</name>
    <dbReference type="NCBI Taxonomy" id="945769"/>
    <lineage>
        <taxon>Bacteria</taxon>
        <taxon>Bacillati</taxon>
        <taxon>Cyanobacteriota</taxon>
        <taxon>Cyanophyceae</taxon>
        <taxon>Oscillatoriophycideae</taxon>
        <taxon>Oscillatoriales</taxon>
        <taxon>Microcoleaceae</taxon>
        <taxon>Plectonema</taxon>
    </lineage>
</organism>
<dbReference type="EMBL" id="JADEWL010000001">
    <property type="protein sequence ID" value="MBE9211119.1"/>
    <property type="molecule type" value="Genomic_DNA"/>
</dbReference>
<comment type="similarity">
    <text evidence="1">Belongs to the RutC family.</text>
</comment>